<gene>
    <name evidence="1" type="ORF">LP092_15315</name>
</gene>
<evidence type="ECO:0008006" key="3">
    <source>
        <dbReference type="Google" id="ProtNLM"/>
    </source>
</evidence>
<dbReference type="EMBL" id="CP087831">
    <property type="protein sequence ID" value="UZA04737.1"/>
    <property type="molecule type" value="Genomic_DNA"/>
</dbReference>
<dbReference type="RefSeq" id="WP_264697291.1">
    <property type="nucleotide sequence ID" value="NZ_CP087831.1"/>
</dbReference>
<reference evidence="1" key="1">
    <citation type="journal article" date="2022" name="BMC Microbiol.">
        <title>Whole genome sequencing of Moraxella bovis strains from North America reveals two genotypes with different genetic determinants.</title>
        <authorList>
            <person name="Wynn E.L."/>
            <person name="Hille M.M."/>
            <person name="Loy J.D."/>
            <person name="Schuller G."/>
            <person name="Kuhn K.L."/>
            <person name="Dickey A.M."/>
            <person name="Bono J.L."/>
            <person name="Clawson M.L."/>
        </authorList>
    </citation>
    <scope>NUCLEOTIDE SEQUENCE</scope>
    <source>
        <strain evidence="1">SAM102599</strain>
    </source>
</reference>
<organism evidence="1 2">
    <name type="scientific">Moraxella bovis</name>
    <dbReference type="NCBI Taxonomy" id="476"/>
    <lineage>
        <taxon>Bacteria</taxon>
        <taxon>Pseudomonadati</taxon>
        <taxon>Pseudomonadota</taxon>
        <taxon>Gammaproteobacteria</taxon>
        <taxon>Moraxellales</taxon>
        <taxon>Moraxellaceae</taxon>
        <taxon>Moraxella</taxon>
    </lineage>
</organism>
<keyword evidence="1" id="KW-0614">Plasmid</keyword>
<dbReference type="Proteomes" id="UP001163632">
    <property type="component" value="Plasmid unnamed1"/>
</dbReference>
<evidence type="ECO:0000313" key="1">
    <source>
        <dbReference type="EMBL" id="UZA04737.1"/>
    </source>
</evidence>
<protein>
    <recommendedName>
        <fullName evidence="3">Immunity protein 43 domain-containing protein</fullName>
    </recommendedName>
</protein>
<proteinExistence type="predicted"/>
<geneLocation type="plasmid" evidence="1 2">
    <name>unnamed1</name>
</geneLocation>
<accession>A0ABY6MDZ2</accession>
<name>A0ABY6MDZ2_MORBO</name>
<sequence length="228" mass="27507">MNAILTAFYIKNNTKDLIKPYERYIKLDIDECGEKSLLCCVENIGRNRFFRKKNIFKKIDFASDAEKYYDFFSKIKGINIGYLDISYNNKNIFLPVYDDSIYPPRIEVDINTGWVLIYSVSSELYNNSNFIRRISLFDEKLNFIRYFSVPKNLIFNVDDFDWYWGESFENKKIFQNEPLDCIRDIYFDEKIKKMIISFYLPYYRVAEYEYDVVLNKIGIPVNIYSYER</sequence>
<evidence type="ECO:0000313" key="2">
    <source>
        <dbReference type="Proteomes" id="UP001163632"/>
    </source>
</evidence>
<keyword evidence="2" id="KW-1185">Reference proteome</keyword>